<keyword evidence="7" id="KW-0227">DNA damage</keyword>
<evidence type="ECO:0000256" key="10">
    <source>
        <dbReference type="ARBA" id="ARBA00023014"/>
    </source>
</evidence>
<accession>Q7NHX7</accession>
<dbReference type="InParanoid" id="Q7NHX7"/>
<dbReference type="Gene3D" id="3.40.470.10">
    <property type="entry name" value="Uracil-DNA glycosylase-like domain"/>
    <property type="match status" value="1"/>
</dbReference>
<name>Q7NHX7_GLOVI</name>
<comment type="similarity">
    <text evidence="2">Belongs to the uracil-DNA glycosylase (UDG) superfamily. Type 4 (UDGa) family.</text>
</comment>
<dbReference type="RefSeq" id="WP_011142403.1">
    <property type="nucleotide sequence ID" value="NC_005125.1"/>
</dbReference>
<keyword evidence="9" id="KW-0408">Iron</keyword>
<proteinExistence type="inferred from homology"/>
<dbReference type="CDD" id="cd10030">
    <property type="entry name" value="UDG-F4_TTUDGA_SPO1dp_like"/>
    <property type="match status" value="1"/>
</dbReference>
<evidence type="ECO:0000256" key="1">
    <source>
        <dbReference type="ARBA" id="ARBA00001400"/>
    </source>
</evidence>
<feature type="domain" description="Uracil-DNA glycosylase-like" evidence="12">
    <location>
        <begin position="64"/>
        <end position="216"/>
    </location>
</feature>
<dbReference type="PATRIC" id="fig|251221.4.peg.2447"/>
<gene>
    <name evidence="13" type="ordered locus">glr2408</name>
</gene>
<dbReference type="EC" id="3.2.2.27" evidence="3"/>
<dbReference type="PANTHER" id="PTHR33693">
    <property type="entry name" value="TYPE-5 URACIL-DNA GLYCOSYLASE"/>
    <property type="match status" value="1"/>
</dbReference>
<evidence type="ECO:0000259" key="12">
    <source>
        <dbReference type="SMART" id="SM00986"/>
    </source>
</evidence>
<dbReference type="AlphaFoldDB" id="Q7NHX7"/>
<dbReference type="NCBIfam" id="TIGR00758">
    <property type="entry name" value="UDG_fam4"/>
    <property type="match status" value="1"/>
</dbReference>
<evidence type="ECO:0000256" key="9">
    <source>
        <dbReference type="ARBA" id="ARBA00023004"/>
    </source>
</evidence>
<dbReference type="GO" id="GO:0051539">
    <property type="term" value="F:4 iron, 4 sulfur cluster binding"/>
    <property type="evidence" value="ECO:0007669"/>
    <property type="project" value="UniProtKB-KW"/>
</dbReference>
<reference evidence="13 14" key="2">
    <citation type="journal article" date="2003" name="DNA Res.">
        <title>Complete genome structure of Gloeobacter violaceus PCC 7421, a cyanobacterium that lacks thylakoids (supplement).</title>
        <authorList>
            <person name="Nakamura Y."/>
            <person name="Kaneko T."/>
            <person name="Sato S."/>
            <person name="Mimuro M."/>
            <person name="Miyashita H."/>
            <person name="Tsuchiya T."/>
            <person name="Sasamoto S."/>
            <person name="Watanabe A."/>
            <person name="Kawashima K."/>
            <person name="Kishida Y."/>
            <person name="Kiyokawa C."/>
            <person name="Kohara M."/>
            <person name="Matsumoto M."/>
            <person name="Matsuno A."/>
            <person name="Nakazaki N."/>
            <person name="Shimpo S."/>
            <person name="Takeuchi C."/>
            <person name="Yamada M."/>
            <person name="Tabata S."/>
        </authorList>
    </citation>
    <scope>NUCLEOTIDE SEQUENCE [LARGE SCALE GENOMIC DNA]</scope>
    <source>
        <strain evidence="14">ATCC 29082 / PCC 7421</strain>
    </source>
</reference>
<evidence type="ECO:0000256" key="11">
    <source>
        <dbReference type="ARBA" id="ARBA00023204"/>
    </source>
</evidence>
<evidence type="ECO:0000256" key="7">
    <source>
        <dbReference type="ARBA" id="ARBA00022763"/>
    </source>
</evidence>
<dbReference type="EMBL" id="BA000045">
    <property type="protein sequence ID" value="BAC90349.1"/>
    <property type="molecule type" value="Genomic_DNA"/>
</dbReference>
<dbReference type="SUPFAM" id="SSF52141">
    <property type="entry name" value="Uracil-DNA glycosylase-like"/>
    <property type="match status" value="1"/>
</dbReference>
<dbReference type="GO" id="GO:0046872">
    <property type="term" value="F:metal ion binding"/>
    <property type="evidence" value="ECO:0007669"/>
    <property type="project" value="UniProtKB-KW"/>
</dbReference>
<dbReference type="PhylomeDB" id="Q7NHX7"/>
<dbReference type="eggNOG" id="COG1573">
    <property type="taxonomic scope" value="Bacteria"/>
</dbReference>
<dbReference type="SMART" id="SM00987">
    <property type="entry name" value="UreE_C"/>
    <property type="match status" value="1"/>
</dbReference>
<keyword evidence="8" id="KW-0378">Hydrolase</keyword>
<evidence type="ECO:0000256" key="2">
    <source>
        <dbReference type="ARBA" id="ARBA00006521"/>
    </source>
</evidence>
<dbReference type="STRING" id="251221.gene:10759905"/>
<dbReference type="PANTHER" id="PTHR33693:SF1">
    <property type="entry name" value="TYPE-4 URACIL-DNA GLYCOSYLASE"/>
    <property type="match status" value="1"/>
</dbReference>
<evidence type="ECO:0000313" key="14">
    <source>
        <dbReference type="Proteomes" id="UP000000557"/>
    </source>
</evidence>
<keyword evidence="10" id="KW-0411">Iron-sulfur</keyword>
<evidence type="ECO:0000256" key="8">
    <source>
        <dbReference type="ARBA" id="ARBA00022801"/>
    </source>
</evidence>
<comment type="catalytic activity">
    <reaction evidence="1">
        <text>Hydrolyzes single-stranded DNA or mismatched double-stranded DNA and polynucleotides, releasing free uracil.</text>
        <dbReference type="EC" id="3.2.2.27"/>
    </reaction>
</comment>
<evidence type="ECO:0000256" key="5">
    <source>
        <dbReference type="ARBA" id="ARBA00022485"/>
    </source>
</evidence>
<dbReference type="GO" id="GO:0006281">
    <property type="term" value="P:DNA repair"/>
    <property type="evidence" value="ECO:0000318"/>
    <property type="project" value="GO_Central"/>
</dbReference>
<sequence>MAEEQVSLFNLSEAAPPQVQFDRIPNDAGVTIVPGTYSDFEQIRTHCNACFRCELGKTRTHAVVGRGNPQALLMVIGEGPGENEDLTGIPFVGKAGQLLDKILEAVQFDTEKDVYVANIVKCRPPGNRKPAPEEMKACLGYLNEQIRMIDPKILLLAGGTAVEGLTGDKRGITKLRGQWLQWQGRWVMPFFHPAFLLRNPSRDAGSPKWLAWQDIQQVRAKYDELVVPR</sequence>
<keyword evidence="5" id="KW-0004">4Fe-4S</keyword>
<keyword evidence="11" id="KW-0234">DNA repair</keyword>
<dbReference type="SMART" id="SM00986">
    <property type="entry name" value="UDG"/>
    <property type="match status" value="1"/>
</dbReference>
<evidence type="ECO:0000256" key="6">
    <source>
        <dbReference type="ARBA" id="ARBA00022723"/>
    </source>
</evidence>
<evidence type="ECO:0000256" key="4">
    <source>
        <dbReference type="ARBA" id="ARBA00019403"/>
    </source>
</evidence>
<keyword evidence="6" id="KW-0479">Metal-binding</keyword>
<protein>
    <recommendedName>
        <fullName evidence="4">Type-4 uracil-DNA glycosylase</fullName>
        <ecNumber evidence="3">3.2.2.27</ecNumber>
    </recommendedName>
</protein>
<keyword evidence="14" id="KW-1185">Reference proteome</keyword>
<dbReference type="InterPro" id="IPR005273">
    <property type="entry name" value="Ura-DNA_glyco_family4"/>
</dbReference>
<dbReference type="OrthoDB" id="5290748at2"/>
<dbReference type="EnsemblBacteria" id="BAC90349">
    <property type="protein sequence ID" value="BAC90349"/>
    <property type="gene ID" value="BAC90349"/>
</dbReference>
<dbReference type="HOGENOM" id="CLU_044815_1_3_3"/>
<evidence type="ECO:0000256" key="3">
    <source>
        <dbReference type="ARBA" id="ARBA00012030"/>
    </source>
</evidence>
<dbReference type="Pfam" id="PF03167">
    <property type="entry name" value="UDG"/>
    <property type="match status" value="1"/>
</dbReference>
<dbReference type="InterPro" id="IPR036895">
    <property type="entry name" value="Uracil-DNA_glycosylase-like_sf"/>
</dbReference>
<reference evidence="13 14" key="1">
    <citation type="journal article" date="2003" name="DNA Res.">
        <title>Complete genome structure of Gloeobacter violaceus PCC 7421, a cyanobacterium that lacks thylakoids.</title>
        <authorList>
            <person name="Nakamura Y."/>
            <person name="Kaneko T."/>
            <person name="Sato S."/>
            <person name="Mimuro M."/>
            <person name="Miyashita H."/>
            <person name="Tsuchiya T."/>
            <person name="Sasamoto S."/>
            <person name="Watanabe A."/>
            <person name="Kawashima K."/>
            <person name="Kishida Y."/>
            <person name="Kiyokawa C."/>
            <person name="Kohara M."/>
            <person name="Matsumoto M."/>
            <person name="Matsuno A."/>
            <person name="Nakazaki N."/>
            <person name="Shimpo S."/>
            <person name="Takeuchi C."/>
            <person name="Yamada M."/>
            <person name="Tabata S."/>
        </authorList>
    </citation>
    <scope>NUCLEOTIDE SEQUENCE [LARGE SCALE GENOMIC DNA]</scope>
    <source>
        <strain evidence="14">ATCC 29082 / PCC 7421</strain>
    </source>
</reference>
<dbReference type="InterPro" id="IPR005122">
    <property type="entry name" value="Uracil-DNA_glycosylase-like"/>
</dbReference>
<dbReference type="KEGG" id="gvi:glr2408"/>
<evidence type="ECO:0000313" key="13">
    <source>
        <dbReference type="EMBL" id="BAC90349.1"/>
    </source>
</evidence>
<organism evidence="13 14">
    <name type="scientific">Gloeobacter violaceus (strain ATCC 29082 / PCC 7421)</name>
    <dbReference type="NCBI Taxonomy" id="251221"/>
    <lineage>
        <taxon>Bacteria</taxon>
        <taxon>Bacillati</taxon>
        <taxon>Cyanobacteriota</taxon>
        <taxon>Cyanophyceae</taxon>
        <taxon>Gloeobacterales</taxon>
        <taxon>Gloeobacteraceae</taxon>
        <taxon>Gloeobacter</taxon>
    </lineage>
</organism>
<dbReference type="InterPro" id="IPR051536">
    <property type="entry name" value="UDG_Type-4/5"/>
</dbReference>
<dbReference type="GO" id="GO:0004844">
    <property type="term" value="F:uracil DNA N-glycosylase activity"/>
    <property type="evidence" value="ECO:0000318"/>
    <property type="project" value="GO_Central"/>
</dbReference>
<dbReference type="Proteomes" id="UP000000557">
    <property type="component" value="Chromosome"/>
</dbReference>